<dbReference type="EMBL" id="MCFC01000086">
    <property type="protein sequence ID" value="ORY22894.1"/>
    <property type="molecule type" value="Genomic_DNA"/>
</dbReference>
<keyword evidence="2" id="KW-1185">Reference proteome</keyword>
<dbReference type="Proteomes" id="UP000193986">
    <property type="component" value="Unassembled WGS sequence"/>
</dbReference>
<name>A0A1Y2AK64_9TREE</name>
<organism evidence="1 2">
    <name type="scientific">Naematelia encephala</name>
    <dbReference type="NCBI Taxonomy" id="71784"/>
    <lineage>
        <taxon>Eukaryota</taxon>
        <taxon>Fungi</taxon>
        <taxon>Dikarya</taxon>
        <taxon>Basidiomycota</taxon>
        <taxon>Agaricomycotina</taxon>
        <taxon>Tremellomycetes</taxon>
        <taxon>Tremellales</taxon>
        <taxon>Naemateliaceae</taxon>
        <taxon>Naematelia</taxon>
    </lineage>
</organism>
<proteinExistence type="predicted"/>
<reference evidence="1 2" key="1">
    <citation type="submission" date="2016-07" db="EMBL/GenBank/DDBJ databases">
        <title>Pervasive Adenine N6-methylation of Active Genes in Fungi.</title>
        <authorList>
            <consortium name="DOE Joint Genome Institute"/>
            <person name="Mondo S.J."/>
            <person name="Dannebaum R.O."/>
            <person name="Kuo R.C."/>
            <person name="Labutti K."/>
            <person name="Haridas S."/>
            <person name="Kuo A."/>
            <person name="Salamov A."/>
            <person name="Ahrendt S.R."/>
            <person name="Lipzen A."/>
            <person name="Sullivan W."/>
            <person name="Andreopoulos W.B."/>
            <person name="Clum A."/>
            <person name="Lindquist E."/>
            <person name="Daum C."/>
            <person name="Ramamoorthy G.K."/>
            <person name="Gryganskyi A."/>
            <person name="Culley D."/>
            <person name="Magnuson J.K."/>
            <person name="James T.Y."/>
            <person name="O'Malley M.A."/>
            <person name="Stajich J.E."/>
            <person name="Spatafora J.W."/>
            <person name="Visel A."/>
            <person name="Grigoriev I.V."/>
        </authorList>
    </citation>
    <scope>NUCLEOTIDE SEQUENCE [LARGE SCALE GENOMIC DNA]</scope>
    <source>
        <strain evidence="1 2">68-887.2</strain>
    </source>
</reference>
<evidence type="ECO:0000313" key="1">
    <source>
        <dbReference type="EMBL" id="ORY22894.1"/>
    </source>
</evidence>
<sequence length="108" mass="12130">MTDHLDLAGVLDEPRRVDLRQARWVDLTSGFSYRVVSRPGSHASRLPFPPHQESGYALGRIDERDSDLTLVLPTLGQTSFISSESGYMLQPLVDPDADWSGRKHIRVI</sequence>
<protein>
    <submittedName>
        <fullName evidence="1">Uncharacterized protein</fullName>
    </submittedName>
</protein>
<dbReference type="AlphaFoldDB" id="A0A1Y2AK64"/>
<dbReference type="InParanoid" id="A0A1Y2AK64"/>
<evidence type="ECO:0000313" key="2">
    <source>
        <dbReference type="Proteomes" id="UP000193986"/>
    </source>
</evidence>
<accession>A0A1Y2AK64</accession>
<comment type="caution">
    <text evidence="1">The sequence shown here is derived from an EMBL/GenBank/DDBJ whole genome shotgun (WGS) entry which is preliminary data.</text>
</comment>
<gene>
    <name evidence="1" type="ORF">BCR39DRAFT_367939</name>
</gene>